<dbReference type="Proteomes" id="UP000660380">
    <property type="component" value="Unassembled WGS sequence"/>
</dbReference>
<protein>
    <submittedName>
        <fullName evidence="1">Uncharacterized protein</fullName>
    </submittedName>
</protein>
<dbReference type="RefSeq" id="WP_029634752.1">
    <property type="nucleotide sequence ID" value="NZ_JACJTA010000013.1"/>
</dbReference>
<reference evidence="1 2" key="1">
    <citation type="journal article" date="2020" name="ISME J.">
        <title>Comparative genomics reveals insights into cyanobacterial evolution and habitat adaptation.</title>
        <authorList>
            <person name="Chen M.Y."/>
            <person name="Teng W.K."/>
            <person name="Zhao L."/>
            <person name="Hu C.X."/>
            <person name="Zhou Y.K."/>
            <person name="Han B.P."/>
            <person name="Song L.R."/>
            <person name="Shu W.S."/>
        </authorList>
    </citation>
    <scope>NUCLEOTIDE SEQUENCE [LARGE SCALE GENOMIC DNA]</scope>
    <source>
        <strain evidence="1 2">FACHB-248</strain>
    </source>
</reference>
<sequence length="59" mass="6870">MARIQTSTVTEIWDSLISAIAASSGFQSWQLEHDTQLQKLRLDQQVKRYLRETLETLAY</sequence>
<proteinExistence type="predicted"/>
<evidence type="ECO:0000313" key="1">
    <source>
        <dbReference type="EMBL" id="MBD2604561.1"/>
    </source>
</evidence>
<evidence type="ECO:0000313" key="2">
    <source>
        <dbReference type="Proteomes" id="UP000660380"/>
    </source>
</evidence>
<keyword evidence="2" id="KW-1185">Reference proteome</keyword>
<accession>A0ABR8GMU6</accession>
<gene>
    <name evidence="1" type="ORF">H6G81_08455</name>
</gene>
<name>A0ABR8GMU6_9CYAN</name>
<organism evidence="1 2">
    <name type="scientific">Scytonema hofmannii FACHB-248</name>
    <dbReference type="NCBI Taxonomy" id="1842502"/>
    <lineage>
        <taxon>Bacteria</taxon>
        <taxon>Bacillati</taxon>
        <taxon>Cyanobacteriota</taxon>
        <taxon>Cyanophyceae</taxon>
        <taxon>Nostocales</taxon>
        <taxon>Scytonemataceae</taxon>
        <taxon>Scytonema</taxon>
    </lineage>
</organism>
<comment type="caution">
    <text evidence="1">The sequence shown here is derived from an EMBL/GenBank/DDBJ whole genome shotgun (WGS) entry which is preliminary data.</text>
</comment>
<dbReference type="EMBL" id="JACJTA010000013">
    <property type="protein sequence ID" value="MBD2604561.1"/>
    <property type="molecule type" value="Genomic_DNA"/>
</dbReference>